<protein>
    <submittedName>
        <fullName evidence="2">Uncharacterized protein</fullName>
    </submittedName>
</protein>
<comment type="caution">
    <text evidence="2">The sequence shown here is derived from an EMBL/GenBank/DDBJ whole genome shotgun (WGS) entry which is preliminary data.</text>
</comment>
<feature type="compositionally biased region" description="Polar residues" evidence="1">
    <location>
        <begin position="117"/>
        <end position="133"/>
    </location>
</feature>
<feature type="compositionally biased region" description="Basic and acidic residues" evidence="1">
    <location>
        <begin position="139"/>
        <end position="159"/>
    </location>
</feature>
<dbReference type="AlphaFoldDB" id="A0A5B0NBT8"/>
<dbReference type="OMA" id="HQCNATD"/>
<evidence type="ECO:0000313" key="3">
    <source>
        <dbReference type="EMBL" id="KAA1095127.1"/>
    </source>
</evidence>
<evidence type="ECO:0000313" key="2">
    <source>
        <dbReference type="EMBL" id="KAA1086142.1"/>
    </source>
</evidence>
<dbReference type="EMBL" id="VSWC01000079">
    <property type="protein sequence ID" value="KAA1095127.1"/>
    <property type="molecule type" value="Genomic_DNA"/>
</dbReference>
<organism evidence="2 7">
    <name type="scientific">Puccinia graminis f. sp. tritici</name>
    <dbReference type="NCBI Taxonomy" id="56615"/>
    <lineage>
        <taxon>Eukaryota</taxon>
        <taxon>Fungi</taxon>
        <taxon>Dikarya</taxon>
        <taxon>Basidiomycota</taxon>
        <taxon>Pucciniomycotina</taxon>
        <taxon>Pucciniomycetes</taxon>
        <taxon>Pucciniales</taxon>
        <taxon>Pucciniaceae</taxon>
        <taxon>Puccinia</taxon>
    </lineage>
</organism>
<evidence type="ECO:0000256" key="1">
    <source>
        <dbReference type="SAM" id="MobiDB-lite"/>
    </source>
</evidence>
<feature type="region of interest" description="Disordered" evidence="1">
    <location>
        <begin position="1"/>
        <end position="39"/>
    </location>
</feature>
<feature type="compositionally biased region" description="Low complexity" evidence="1">
    <location>
        <begin position="1"/>
        <end position="23"/>
    </location>
</feature>
<reference evidence="6 7" key="1">
    <citation type="submission" date="2019-05" db="EMBL/GenBank/DDBJ databases">
        <title>Emergence of the Ug99 lineage of the wheat stem rust pathogen through somatic hybridization.</title>
        <authorList>
            <person name="Li F."/>
            <person name="Upadhyaya N.M."/>
            <person name="Sperschneider J."/>
            <person name="Matny O."/>
            <person name="Nguyen-Phuc H."/>
            <person name="Mago R."/>
            <person name="Raley C."/>
            <person name="Miller M.E."/>
            <person name="Silverstein K.A.T."/>
            <person name="Henningsen E."/>
            <person name="Hirsch C.D."/>
            <person name="Visser B."/>
            <person name="Pretorius Z.A."/>
            <person name="Steffenson B.J."/>
            <person name="Schwessinger B."/>
            <person name="Dodds P.N."/>
            <person name="Figueroa M."/>
        </authorList>
    </citation>
    <scope>NUCLEOTIDE SEQUENCE [LARGE SCALE GENOMIC DNA]</scope>
    <source>
        <strain evidence="3">21-0</strain>
        <strain evidence="2 7">Ug99</strain>
    </source>
</reference>
<evidence type="ECO:0000313" key="5">
    <source>
        <dbReference type="EMBL" id="KAA1121393.1"/>
    </source>
</evidence>
<feature type="region of interest" description="Disordered" evidence="1">
    <location>
        <begin position="74"/>
        <end position="159"/>
    </location>
</feature>
<evidence type="ECO:0000313" key="6">
    <source>
        <dbReference type="Proteomes" id="UP000324748"/>
    </source>
</evidence>
<dbReference type="EMBL" id="VDEP01000413">
    <property type="protein sequence ID" value="KAA1086142.1"/>
    <property type="molecule type" value="Genomic_DNA"/>
</dbReference>
<accession>A0A5B0NBT8</accession>
<name>A0A5B0NBT8_PUCGR</name>
<sequence length="159" mass="17643">MSESSSEHSSTSSILSDSPQPSSIRDHSDQGQTSPVSEISELSCKEVQALKEYSHSVQNFTYQLFEKFRLELEAKGRSSKSVTENDHPSNPSMKPNSHSKTTANVGFHSTDLMIENSPLSPSFNPANAQSNPATRRRKPSDYPRRKKRPGPDFPDHLGL</sequence>
<dbReference type="OrthoDB" id="2500653at2759"/>
<gene>
    <name evidence="4" type="ORF">PGT21_012972</name>
    <name evidence="3" type="ORF">PGT21_035821</name>
    <name evidence="2" type="ORF">PGTUg99_010293</name>
    <name evidence="5" type="ORF">PGTUg99_019614</name>
</gene>
<proteinExistence type="predicted"/>
<feature type="compositionally biased region" description="Polar residues" evidence="1">
    <location>
        <begin position="88"/>
        <end position="104"/>
    </location>
</feature>
<dbReference type="Proteomes" id="UP000324748">
    <property type="component" value="Unassembled WGS sequence"/>
</dbReference>
<dbReference type="EMBL" id="VDEP01000238">
    <property type="protein sequence ID" value="KAA1121393.1"/>
    <property type="molecule type" value="Genomic_DNA"/>
</dbReference>
<dbReference type="Proteomes" id="UP000325313">
    <property type="component" value="Unassembled WGS sequence"/>
</dbReference>
<evidence type="ECO:0000313" key="7">
    <source>
        <dbReference type="Proteomes" id="UP000325313"/>
    </source>
</evidence>
<keyword evidence="6" id="KW-1185">Reference proteome</keyword>
<evidence type="ECO:0000313" key="4">
    <source>
        <dbReference type="EMBL" id="KAA1119027.1"/>
    </source>
</evidence>
<dbReference type="EMBL" id="VSWC01000001">
    <property type="protein sequence ID" value="KAA1119027.1"/>
    <property type="molecule type" value="Genomic_DNA"/>
</dbReference>